<dbReference type="PANTHER" id="PTHR43162:SF1">
    <property type="entry name" value="PRESTALK A DIFFERENTIATION PROTEIN A"/>
    <property type="match status" value="1"/>
</dbReference>
<dbReference type="Gene3D" id="3.90.25.10">
    <property type="entry name" value="UDP-galactose 4-epimerase, domain 1"/>
    <property type="match status" value="1"/>
</dbReference>
<gene>
    <name evidence="1" type="ORF">CSW57_02980</name>
</gene>
<accession>A0A2G3PR72</accession>
<dbReference type="Proteomes" id="UP000225108">
    <property type="component" value="Unassembled WGS sequence"/>
</dbReference>
<name>A0A2G3PR72_WILMA</name>
<proteinExistence type="predicted"/>
<dbReference type="RefSeq" id="WP_099381376.1">
    <property type="nucleotide sequence ID" value="NZ_PEBD01000004.1"/>
</dbReference>
<dbReference type="Gene3D" id="3.40.50.720">
    <property type="entry name" value="NAD(P)-binding Rossmann-like Domain"/>
    <property type="match status" value="1"/>
</dbReference>
<dbReference type="SUPFAM" id="SSF51735">
    <property type="entry name" value="NAD(P)-binding Rossmann-fold domains"/>
    <property type="match status" value="1"/>
</dbReference>
<protein>
    <submittedName>
        <fullName evidence="1">NmrA family transcriptional regulator</fullName>
    </submittedName>
</protein>
<dbReference type="EMBL" id="PEBD01000004">
    <property type="protein sequence ID" value="PHV68223.1"/>
    <property type="molecule type" value="Genomic_DNA"/>
</dbReference>
<dbReference type="InterPro" id="IPR036291">
    <property type="entry name" value="NAD(P)-bd_dom_sf"/>
</dbReference>
<organism evidence="1 2">
    <name type="scientific">Williamsia marianensis</name>
    <dbReference type="NCBI Taxonomy" id="85044"/>
    <lineage>
        <taxon>Bacteria</taxon>
        <taxon>Bacillati</taxon>
        <taxon>Actinomycetota</taxon>
        <taxon>Actinomycetes</taxon>
        <taxon>Mycobacteriales</taxon>
        <taxon>Nocardiaceae</taxon>
        <taxon>Williamsia</taxon>
    </lineage>
</organism>
<evidence type="ECO:0000313" key="2">
    <source>
        <dbReference type="Proteomes" id="UP000225108"/>
    </source>
</evidence>
<evidence type="ECO:0000313" key="1">
    <source>
        <dbReference type="EMBL" id="PHV68223.1"/>
    </source>
</evidence>
<dbReference type="InterPro" id="IPR051604">
    <property type="entry name" value="Ergot_Alk_Oxidoreductase"/>
</dbReference>
<dbReference type="AlphaFoldDB" id="A0A2G3PR72"/>
<reference evidence="1 2" key="1">
    <citation type="submission" date="2017-10" db="EMBL/GenBank/DDBJ databases">
        <title>The draft genome sequence of Williamsia sp. BULT 1.1 isolated from the semi-arid grassland soils from South Africa.</title>
        <authorList>
            <person name="Kabwe M.H."/>
            <person name="Govender N."/>
            <person name="Mutseka Lunga P."/>
            <person name="Vikram S."/>
            <person name="Makhalanyane T.P."/>
        </authorList>
    </citation>
    <scope>NUCLEOTIDE SEQUENCE [LARGE SCALE GENOMIC DNA]</scope>
    <source>
        <strain evidence="1 2">BULT 1.1</strain>
    </source>
</reference>
<dbReference type="PANTHER" id="PTHR43162">
    <property type="match status" value="1"/>
</dbReference>
<comment type="caution">
    <text evidence="1">The sequence shown here is derived from an EMBL/GenBank/DDBJ whole genome shotgun (WGS) entry which is preliminary data.</text>
</comment>
<sequence>MTTTTHTQRPVLVLGATGKTGRRVAGRLAGLGVPTRLASRSGATRLDWTDRTTWRPALDGAGAVYVTYQPDLIVQRSADDLRVFVEVARDADVDKLVLLSGRGEPEARACEEIVLHSGMVSTVLRCSWFAQNFSESFLADGVREGAVVLPVDAVGEPFIDADDIADAAVTVLTRPGHDGRVYELTGPRLLTFAEATAQIAAAVNREIDYLTVSLEDYRAGMAEAGVPEDYADMVISLFGTLFDGRNATTTDGVLELLGRAPTGFADFVAKSVAEGAWFDGAQA</sequence>